<evidence type="ECO:0000256" key="1">
    <source>
        <dbReference type="SAM" id="SignalP"/>
    </source>
</evidence>
<name>A0A2T0SWK2_9PSEU</name>
<keyword evidence="3" id="KW-1185">Reference proteome</keyword>
<reference evidence="2 3" key="1">
    <citation type="submission" date="2018-03" db="EMBL/GenBank/DDBJ databases">
        <title>Genomic Encyclopedia of Archaeal and Bacterial Type Strains, Phase II (KMG-II): from individual species to whole genera.</title>
        <authorList>
            <person name="Goeker M."/>
        </authorList>
    </citation>
    <scope>NUCLEOTIDE SEQUENCE [LARGE SCALE GENOMIC DNA]</scope>
    <source>
        <strain evidence="2 3">DSM 44720</strain>
    </source>
</reference>
<evidence type="ECO:0000313" key="3">
    <source>
        <dbReference type="Proteomes" id="UP000239494"/>
    </source>
</evidence>
<dbReference type="RefSeq" id="WP_106190707.1">
    <property type="nucleotide sequence ID" value="NZ_PVTF01000009.1"/>
</dbReference>
<keyword evidence="1" id="KW-0732">Signal</keyword>
<feature type="signal peptide" evidence="1">
    <location>
        <begin position="1"/>
        <end position="18"/>
    </location>
</feature>
<dbReference type="OrthoDB" id="3697420at2"/>
<accession>A0A2T0SWK2</accession>
<dbReference type="EMBL" id="PVTF01000009">
    <property type="protein sequence ID" value="PRY37804.1"/>
    <property type="molecule type" value="Genomic_DNA"/>
</dbReference>
<feature type="chain" id="PRO_5015399368" evidence="1">
    <location>
        <begin position="19"/>
        <end position="151"/>
    </location>
</feature>
<comment type="caution">
    <text evidence="2">The sequence shown here is derived from an EMBL/GenBank/DDBJ whole genome shotgun (WGS) entry which is preliminary data.</text>
</comment>
<protein>
    <submittedName>
        <fullName evidence="2">Uncharacterized protein</fullName>
    </submittedName>
</protein>
<organism evidence="2 3">
    <name type="scientific">Umezawaea tangerina</name>
    <dbReference type="NCBI Taxonomy" id="84725"/>
    <lineage>
        <taxon>Bacteria</taxon>
        <taxon>Bacillati</taxon>
        <taxon>Actinomycetota</taxon>
        <taxon>Actinomycetes</taxon>
        <taxon>Pseudonocardiales</taxon>
        <taxon>Pseudonocardiaceae</taxon>
        <taxon>Umezawaea</taxon>
    </lineage>
</organism>
<evidence type="ECO:0000313" key="2">
    <source>
        <dbReference type="EMBL" id="PRY37804.1"/>
    </source>
</evidence>
<sequence length="151" mass="15977">MTTLCAMTVAGTALPASADTAQSGPVRVDIAPGKGIVVTPDDYWYVRGTFSFTASVTDVGEADDENLFVFVSVPDVIRMTGYQGDRWRCESVEGGVDCTNPDLVVPGEAWPLLTITATGAGYVQDTLDVHAVADSAEWTQTGTPFVYDTSS</sequence>
<dbReference type="AlphaFoldDB" id="A0A2T0SWK2"/>
<gene>
    <name evidence="2" type="ORF">CLV43_10924</name>
</gene>
<dbReference type="Proteomes" id="UP000239494">
    <property type="component" value="Unassembled WGS sequence"/>
</dbReference>
<proteinExistence type="predicted"/>